<dbReference type="Pfam" id="PF07687">
    <property type="entry name" value="M20_dimer"/>
    <property type="match status" value="1"/>
</dbReference>
<dbReference type="SUPFAM" id="SSF53187">
    <property type="entry name" value="Zn-dependent exopeptidases"/>
    <property type="match status" value="1"/>
</dbReference>
<dbReference type="NCBIfam" id="NF006579">
    <property type="entry name" value="PRK09104.1"/>
    <property type="match status" value="1"/>
</dbReference>
<dbReference type="Proteomes" id="UP000277498">
    <property type="component" value="Unassembled WGS sequence"/>
</dbReference>
<keyword evidence="6" id="KW-1185">Reference proteome</keyword>
<dbReference type="EC" id="3.5.1.18" evidence="5"/>
<evidence type="ECO:0000256" key="1">
    <source>
        <dbReference type="ARBA" id="ARBA00022670"/>
    </source>
</evidence>
<evidence type="ECO:0000313" key="5">
    <source>
        <dbReference type="EMBL" id="VDC33058.1"/>
    </source>
</evidence>
<keyword evidence="1" id="KW-0645">Protease</keyword>
<evidence type="ECO:0000259" key="4">
    <source>
        <dbReference type="Pfam" id="PF07687"/>
    </source>
</evidence>
<gene>
    <name evidence="5" type="primary">dapE_2</name>
    <name evidence="5" type="ORF">XINFAN_03604</name>
</gene>
<dbReference type="AlphaFoldDB" id="A0A3P5XMV6"/>
<dbReference type="Gene3D" id="3.40.630.10">
    <property type="entry name" value="Zn peptidases"/>
    <property type="match status" value="1"/>
</dbReference>
<dbReference type="RefSeq" id="WP_124088297.1">
    <property type="nucleotide sequence ID" value="NZ_UXAW01000103.1"/>
</dbReference>
<dbReference type="PANTHER" id="PTHR43270:SF12">
    <property type="entry name" value="SUCCINYL-DIAMINOPIMELATE DESUCCINYLASE"/>
    <property type="match status" value="1"/>
</dbReference>
<evidence type="ECO:0000256" key="2">
    <source>
        <dbReference type="ARBA" id="ARBA00022723"/>
    </source>
</evidence>
<sequence length="465" mass="50568">MSGEATGKTGLEAVLAGIDAALPAALDRLMELLRIPSISTDPAWKADCARAADWLVADLKSLGFTAESRPTPGHPMVVAHGGTGERHLLFYGHYDVQPVDPLNLWHRDPFDPVIEATAKGDVIRGRGSSDDKGQLMTFIEACRAWKAVHGTLPCRITIFLEGEEESGSPSLIPFMRDNAGELTADLALICDTSMVSPGVPSIAGQLRGMLKDEFTLHGPKIDLHSGHYGGPALNPLREISKLVASFHDDQGRVAVEGFYAGVHEVPADLKRQWESCGFDEADYLGSVGFTRAHGEAGYSTLEQQWARPTLEINGLWGGYQGAGSKTVIPAEAHCKITCRLVGDMDPDDLRRKVRAHVEARLPKDARVTWDNNLEGSPAAVMKTDRPEFEAARQALSDEWNREAVIVGMGGSIPIAGFFKTILGMDAMLIGFANDDDAIHSPNEKYDVQSFHKGIRSWARVLERLV</sequence>
<organism evidence="5 6">
    <name type="scientific">Pseudogemmobacter humi</name>
    <dbReference type="NCBI Taxonomy" id="2483812"/>
    <lineage>
        <taxon>Bacteria</taxon>
        <taxon>Pseudomonadati</taxon>
        <taxon>Pseudomonadota</taxon>
        <taxon>Alphaproteobacteria</taxon>
        <taxon>Rhodobacterales</taxon>
        <taxon>Paracoccaceae</taxon>
        <taxon>Pseudogemmobacter</taxon>
    </lineage>
</organism>
<dbReference type="PANTHER" id="PTHR43270">
    <property type="entry name" value="BETA-ALA-HIS DIPEPTIDASE"/>
    <property type="match status" value="1"/>
</dbReference>
<keyword evidence="2" id="KW-0479">Metal-binding</keyword>
<feature type="domain" description="Peptidase M20 dimerisation" evidence="4">
    <location>
        <begin position="214"/>
        <end position="364"/>
    </location>
</feature>
<evidence type="ECO:0000313" key="6">
    <source>
        <dbReference type="Proteomes" id="UP000277498"/>
    </source>
</evidence>
<reference evidence="5 6" key="1">
    <citation type="submission" date="2018-11" db="EMBL/GenBank/DDBJ databases">
        <authorList>
            <person name="Criscuolo A."/>
        </authorList>
    </citation>
    <scope>NUCLEOTIDE SEQUENCE [LARGE SCALE GENOMIC DNA]</scope>
    <source>
        <strain evidence="5">ACIP111625</strain>
    </source>
</reference>
<dbReference type="InterPro" id="IPR051458">
    <property type="entry name" value="Cyt/Met_Dipeptidase"/>
</dbReference>
<accession>A0A3P5XMV6</accession>
<dbReference type="GO" id="GO:0009014">
    <property type="term" value="F:succinyl-diaminopimelate desuccinylase activity"/>
    <property type="evidence" value="ECO:0007669"/>
    <property type="project" value="UniProtKB-EC"/>
</dbReference>
<protein>
    <submittedName>
        <fullName evidence="5">Succinyl-diaminopimelate desuccinylase</fullName>
        <ecNumber evidence="5">3.5.1.18</ecNumber>
    </submittedName>
</protein>
<evidence type="ECO:0000256" key="3">
    <source>
        <dbReference type="ARBA" id="ARBA00022801"/>
    </source>
</evidence>
<name>A0A3P5XMV6_9RHOB</name>
<dbReference type="GO" id="GO:0006508">
    <property type="term" value="P:proteolysis"/>
    <property type="evidence" value="ECO:0007669"/>
    <property type="project" value="UniProtKB-KW"/>
</dbReference>
<dbReference type="GO" id="GO:0046872">
    <property type="term" value="F:metal ion binding"/>
    <property type="evidence" value="ECO:0007669"/>
    <property type="project" value="UniProtKB-KW"/>
</dbReference>
<dbReference type="InterPro" id="IPR011650">
    <property type="entry name" value="Peptidase_M20_dimer"/>
</dbReference>
<dbReference type="GO" id="GO:0008233">
    <property type="term" value="F:peptidase activity"/>
    <property type="evidence" value="ECO:0007669"/>
    <property type="project" value="UniProtKB-KW"/>
</dbReference>
<dbReference type="Pfam" id="PF01546">
    <property type="entry name" value="Peptidase_M20"/>
    <property type="match status" value="1"/>
</dbReference>
<dbReference type="InterPro" id="IPR002933">
    <property type="entry name" value="Peptidase_M20"/>
</dbReference>
<dbReference type="EMBL" id="UXAW01000103">
    <property type="protein sequence ID" value="VDC33058.1"/>
    <property type="molecule type" value="Genomic_DNA"/>
</dbReference>
<dbReference type="Gene3D" id="3.30.70.360">
    <property type="match status" value="1"/>
</dbReference>
<keyword evidence="3 5" id="KW-0378">Hydrolase</keyword>
<proteinExistence type="predicted"/>
<dbReference type="OrthoDB" id="9761532at2"/>